<evidence type="ECO:0000256" key="4">
    <source>
        <dbReference type="ARBA" id="ARBA00022833"/>
    </source>
</evidence>
<dbReference type="RefSeq" id="WP_367958121.1">
    <property type="nucleotide sequence ID" value="NZ_JBAKFK010000001.1"/>
</dbReference>
<evidence type="ECO:0000256" key="2">
    <source>
        <dbReference type="ARBA" id="ARBA00022723"/>
    </source>
</evidence>
<evidence type="ECO:0000313" key="7">
    <source>
        <dbReference type="Proteomes" id="UP001556709"/>
    </source>
</evidence>
<keyword evidence="3" id="KW-0378">Hydrolase</keyword>
<evidence type="ECO:0000256" key="3">
    <source>
        <dbReference type="ARBA" id="ARBA00022801"/>
    </source>
</evidence>
<protein>
    <submittedName>
        <fullName evidence="6">Creatininase family protein</fullName>
    </submittedName>
</protein>
<dbReference type="EMBL" id="JBAKFM010000001">
    <property type="protein sequence ID" value="MEX0468376.1"/>
    <property type="molecule type" value="Genomic_DNA"/>
</dbReference>
<dbReference type="Proteomes" id="UP001556709">
    <property type="component" value="Unassembled WGS sequence"/>
</dbReference>
<dbReference type="Pfam" id="PF02633">
    <property type="entry name" value="Creatininase"/>
    <property type="match status" value="1"/>
</dbReference>
<keyword evidence="4" id="KW-0862">Zinc</keyword>
<sequence>MDWSDLTTVAVAERVNDRTVAVLPLGATEQHGGHLPLATDTLIARALVERAIHRLPAGTDVLQLPTLALGQGMEHADWPGTLALSPATMEALLDDLGDSLARSGLRRLVIFTAHGGNGAAMEHAGLRMRRRHGMLVVKSCYFDFPRPAQLLADREWDVGIHGGAVETAIMQALHPRQVGPVQPSDPVGAHHPETSTLGYENASGRIAWLAEDIGPDGVAGDASLATPQLGERLVAHYADELTAILTRAGSWPLPGQP</sequence>
<dbReference type="SUPFAM" id="SSF102215">
    <property type="entry name" value="Creatininase"/>
    <property type="match status" value="1"/>
</dbReference>
<comment type="caution">
    <text evidence="6">The sequence shown here is derived from an EMBL/GenBank/DDBJ whole genome shotgun (WGS) entry which is preliminary data.</text>
</comment>
<gene>
    <name evidence="6" type="ORF">V6X73_01320</name>
</gene>
<organism evidence="6 7">
    <name type="scientific">Spiribacter pallidus</name>
    <dbReference type="NCBI Taxonomy" id="1987936"/>
    <lineage>
        <taxon>Bacteria</taxon>
        <taxon>Pseudomonadati</taxon>
        <taxon>Pseudomonadota</taxon>
        <taxon>Gammaproteobacteria</taxon>
        <taxon>Chromatiales</taxon>
        <taxon>Ectothiorhodospiraceae</taxon>
        <taxon>Spiribacter</taxon>
    </lineage>
</organism>
<keyword evidence="7" id="KW-1185">Reference proteome</keyword>
<comment type="similarity">
    <text evidence="5">Belongs to the creatininase superfamily.</text>
</comment>
<dbReference type="InterPro" id="IPR024087">
    <property type="entry name" value="Creatininase-like_sf"/>
</dbReference>
<evidence type="ECO:0000256" key="5">
    <source>
        <dbReference type="ARBA" id="ARBA00024029"/>
    </source>
</evidence>
<comment type="cofactor">
    <cofactor evidence="1">
        <name>Zn(2+)</name>
        <dbReference type="ChEBI" id="CHEBI:29105"/>
    </cofactor>
</comment>
<dbReference type="Gene3D" id="3.40.50.10310">
    <property type="entry name" value="Creatininase"/>
    <property type="match status" value="1"/>
</dbReference>
<proteinExistence type="inferred from homology"/>
<dbReference type="InterPro" id="IPR003785">
    <property type="entry name" value="Creatininase/forma_Hydrolase"/>
</dbReference>
<accession>A0ABV3TCF0</accession>
<reference evidence="6 7" key="1">
    <citation type="submission" date="2024-02" db="EMBL/GenBank/DDBJ databases">
        <title>New especies of Spiribacter isolated from saline water.</title>
        <authorList>
            <person name="Leon M.J."/>
            <person name="De La Haba R."/>
            <person name="Sanchez-Porro C."/>
            <person name="Ventosa A."/>
        </authorList>
    </citation>
    <scope>NUCLEOTIDE SEQUENCE [LARGE SCALE GENOMIC DNA]</scope>
    <source>
        <strain evidence="7">ag22IC6-390</strain>
    </source>
</reference>
<name>A0ABV3TCF0_9GAMM</name>
<keyword evidence="2" id="KW-0479">Metal-binding</keyword>
<dbReference type="PANTHER" id="PTHR35005:SF1">
    <property type="entry name" value="2-AMINO-5-FORMYLAMINO-6-RIBOSYLAMINOPYRIMIDIN-4(3H)-ONE 5'-MONOPHOSPHATE DEFORMYLASE"/>
    <property type="match status" value="1"/>
</dbReference>
<dbReference type="PANTHER" id="PTHR35005">
    <property type="entry name" value="3-DEHYDRO-SCYLLO-INOSOSE HYDROLASE"/>
    <property type="match status" value="1"/>
</dbReference>
<evidence type="ECO:0000313" key="6">
    <source>
        <dbReference type="EMBL" id="MEX0468376.1"/>
    </source>
</evidence>
<evidence type="ECO:0000256" key="1">
    <source>
        <dbReference type="ARBA" id="ARBA00001947"/>
    </source>
</evidence>